<accession>A0A919CMK4</accession>
<keyword evidence="9" id="KW-1185">Reference proteome</keyword>
<evidence type="ECO:0000259" key="7">
    <source>
        <dbReference type="Pfam" id="PF00005"/>
    </source>
</evidence>
<reference evidence="8 9" key="1">
    <citation type="journal article" date="2014" name="Int. J. Syst. Evol. Microbiol.">
        <title>Complete genome sequence of Corynebacterium casei LMG S-19264T (=DSM 44701T), isolated from a smear-ripened cheese.</title>
        <authorList>
            <consortium name="US DOE Joint Genome Institute (JGI-PGF)"/>
            <person name="Walter F."/>
            <person name="Albersmeier A."/>
            <person name="Kalinowski J."/>
            <person name="Ruckert C."/>
        </authorList>
    </citation>
    <scope>NUCLEOTIDE SEQUENCE [LARGE SCALE GENOMIC DNA]</scope>
    <source>
        <strain evidence="8 9">KCTC 19473</strain>
    </source>
</reference>
<dbReference type="InterPro" id="IPR027417">
    <property type="entry name" value="P-loop_NTPase"/>
</dbReference>
<evidence type="ECO:0000313" key="9">
    <source>
        <dbReference type="Proteomes" id="UP000654947"/>
    </source>
</evidence>
<dbReference type="InterPro" id="IPR003439">
    <property type="entry name" value="ABC_transporter-like_ATP-bd"/>
</dbReference>
<evidence type="ECO:0000313" key="8">
    <source>
        <dbReference type="EMBL" id="GHD37551.1"/>
    </source>
</evidence>
<feature type="domain" description="ABC transporter" evidence="7">
    <location>
        <begin position="8"/>
        <end position="90"/>
    </location>
</feature>
<dbReference type="GO" id="GO:0016887">
    <property type="term" value="F:ATP hydrolysis activity"/>
    <property type="evidence" value="ECO:0007669"/>
    <property type="project" value="InterPro"/>
</dbReference>
<organism evidence="8 9">
    <name type="scientific">Nocardiopsis kunsanensis</name>
    <dbReference type="NCBI Taxonomy" id="141693"/>
    <lineage>
        <taxon>Bacteria</taxon>
        <taxon>Bacillati</taxon>
        <taxon>Actinomycetota</taxon>
        <taxon>Actinomycetes</taxon>
        <taxon>Streptosporangiales</taxon>
        <taxon>Nocardiopsidaceae</taxon>
        <taxon>Nocardiopsis</taxon>
    </lineage>
</organism>
<proteinExistence type="inferred from homology"/>
<dbReference type="InterPro" id="IPR050763">
    <property type="entry name" value="ABC_transporter_ATP-binding"/>
</dbReference>
<evidence type="ECO:0000256" key="4">
    <source>
        <dbReference type="ARBA" id="ARBA00022741"/>
    </source>
</evidence>
<name>A0A919CMK4_9ACTN</name>
<comment type="subcellular location">
    <subcellularLocation>
        <location evidence="1">Cell membrane</location>
        <topology evidence="1">Peripheral membrane protein</topology>
    </subcellularLocation>
</comment>
<sequence>MGADYFEHVGVGFELPAGFGRLTVRENLAAFASLYRGPVEDPDALLERVDLTDAADRRADELSKGMRMRMNLARSLINRPELLFLDEPTSGQDPVRSALLRGLVRETAQTGCTVFLTTHDMVTADLLCDRLAFVTRGRIAAIDTPRGFNLGHGRPGLVAEIKGAGARELSMESLTDVDRQLSDRIEALIARRDTLQRLADGDRSLLPQRACAILDRLTDLGFRSDFVATQREGLVLARALAPEFFEGFVTQLEHRLDDPEYVELQKRGWDALSWDPDDPRLEEIASALADNLLADRVLMEAQADFFSTPDAITRYGLINNHRADQMPSMARLTELIEERLRAAGFDIPHH</sequence>
<dbReference type="GO" id="GO:0046677">
    <property type="term" value="P:response to antibiotic"/>
    <property type="evidence" value="ECO:0007669"/>
    <property type="project" value="UniProtKB-KW"/>
</dbReference>
<dbReference type="GO" id="GO:0005886">
    <property type="term" value="C:plasma membrane"/>
    <property type="evidence" value="ECO:0007669"/>
    <property type="project" value="UniProtKB-SubCell"/>
</dbReference>
<dbReference type="AlphaFoldDB" id="A0A919CMK4"/>
<dbReference type="InterPro" id="IPR017871">
    <property type="entry name" value="ABC_transporter-like_CS"/>
</dbReference>
<dbReference type="PANTHER" id="PTHR42711">
    <property type="entry name" value="ABC TRANSPORTER ATP-BINDING PROTEIN"/>
    <property type="match status" value="1"/>
</dbReference>
<comment type="caution">
    <text evidence="8">The sequence shown here is derived from an EMBL/GenBank/DDBJ whole genome shotgun (WGS) entry which is preliminary data.</text>
</comment>
<evidence type="ECO:0000256" key="1">
    <source>
        <dbReference type="ARBA" id="ARBA00004202"/>
    </source>
</evidence>
<dbReference type="PROSITE" id="PS00211">
    <property type="entry name" value="ABC_TRANSPORTER_1"/>
    <property type="match status" value="1"/>
</dbReference>
<dbReference type="Pfam" id="PF00005">
    <property type="entry name" value="ABC_tran"/>
    <property type="match status" value="1"/>
</dbReference>
<evidence type="ECO:0000256" key="2">
    <source>
        <dbReference type="ARBA" id="ARBA00005417"/>
    </source>
</evidence>
<dbReference type="SUPFAM" id="SSF52540">
    <property type="entry name" value="P-loop containing nucleoside triphosphate hydrolases"/>
    <property type="match status" value="1"/>
</dbReference>
<dbReference type="EMBL" id="BMXL01000050">
    <property type="protein sequence ID" value="GHD37551.1"/>
    <property type="molecule type" value="Genomic_DNA"/>
</dbReference>
<dbReference type="PANTHER" id="PTHR42711:SF5">
    <property type="entry name" value="ABC TRANSPORTER ATP-BINDING PROTEIN NATA"/>
    <property type="match status" value="1"/>
</dbReference>
<dbReference type="GO" id="GO:0005524">
    <property type="term" value="F:ATP binding"/>
    <property type="evidence" value="ECO:0007669"/>
    <property type="project" value="UniProtKB-KW"/>
</dbReference>
<comment type="similarity">
    <text evidence="2">Belongs to the ABC transporter superfamily.</text>
</comment>
<keyword evidence="5" id="KW-0067">ATP-binding</keyword>
<dbReference type="Gene3D" id="3.40.50.300">
    <property type="entry name" value="P-loop containing nucleotide triphosphate hydrolases"/>
    <property type="match status" value="1"/>
</dbReference>
<gene>
    <name evidence="8" type="ORF">GCM10007147_45660</name>
</gene>
<evidence type="ECO:0000256" key="3">
    <source>
        <dbReference type="ARBA" id="ARBA00022448"/>
    </source>
</evidence>
<keyword evidence="6" id="KW-0046">Antibiotic resistance</keyword>
<keyword evidence="3" id="KW-0813">Transport</keyword>
<protein>
    <recommendedName>
        <fullName evidence="7">ABC transporter domain-containing protein</fullName>
    </recommendedName>
</protein>
<evidence type="ECO:0000256" key="6">
    <source>
        <dbReference type="ARBA" id="ARBA00023251"/>
    </source>
</evidence>
<keyword evidence="4" id="KW-0547">Nucleotide-binding</keyword>
<evidence type="ECO:0000256" key="5">
    <source>
        <dbReference type="ARBA" id="ARBA00022840"/>
    </source>
</evidence>
<dbReference type="Proteomes" id="UP000654947">
    <property type="component" value="Unassembled WGS sequence"/>
</dbReference>